<name>A0AA41PWD6_9ACTN</name>
<dbReference type="EMBL" id="JAKFHA010000003">
    <property type="protein sequence ID" value="MCF2526961.1"/>
    <property type="molecule type" value="Genomic_DNA"/>
</dbReference>
<evidence type="ECO:0000313" key="3">
    <source>
        <dbReference type="Proteomes" id="UP001165378"/>
    </source>
</evidence>
<proteinExistence type="predicted"/>
<accession>A0AA41PWD6</accession>
<dbReference type="AlphaFoldDB" id="A0AA41PWD6"/>
<sequence length="158" mass="17298">MGVVETLLLRPFAERPYRAGEASGGPGWHMVDLEVSRDFWEDSERDQIEVVWDQYEDKARRLAGVLDGRHGAHRVVALAPYFERGMEGEDVPEPFDDLSNFVVRLHVWTIGDRWLGVGVGQYDKELPIQLVAVTGAGPGPGAEPGTRAATGSENAGQG</sequence>
<comment type="caution">
    <text evidence="2">The sequence shown here is derived from an EMBL/GenBank/DDBJ whole genome shotgun (WGS) entry which is preliminary data.</text>
</comment>
<reference evidence="2" key="1">
    <citation type="submission" date="2022-01" db="EMBL/GenBank/DDBJ databases">
        <title>Genome-Based Taxonomic Classification of the Phylum Actinobacteria.</title>
        <authorList>
            <person name="Gao Y."/>
        </authorList>
    </citation>
    <scope>NUCLEOTIDE SEQUENCE</scope>
    <source>
        <strain evidence="2">KLBMP 8922</strain>
    </source>
</reference>
<protein>
    <submittedName>
        <fullName evidence="2">Uncharacterized protein</fullName>
    </submittedName>
</protein>
<dbReference type="Proteomes" id="UP001165378">
    <property type="component" value="Unassembled WGS sequence"/>
</dbReference>
<feature type="region of interest" description="Disordered" evidence="1">
    <location>
        <begin position="137"/>
        <end position="158"/>
    </location>
</feature>
<dbReference type="RefSeq" id="WP_235051115.1">
    <property type="nucleotide sequence ID" value="NZ_JAKFHA010000003.1"/>
</dbReference>
<keyword evidence="3" id="KW-1185">Reference proteome</keyword>
<organism evidence="2 3">
    <name type="scientific">Yinghuangia soli</name>
    <dbReference type="NCBI Taxonomy" id="2908204"/>
    <lineage>
        <taxon>Bacteria</taxon>
        <taxon>Bacillati</taxon>
        <taxon>Actinomycetota</taxon>
        <taxon>Actinomycetes</taxon>
        <taxon>Kitasatosporales</taxon>
        <taxon>Streptomycetaceae</taxon>
        <taxon>Yinghuangia</taxon>
    </lineage>
</organism>
<evidence type="ECO:0000313" key="2">
    <source>
        <dbReference type="EMBL" id="MCF2526961.1"/>
    </source>
</evidence>
<gene>
    <name evidence="2" type="ORF">LZ495_06985</name>
</gene>
<evidence type="ECO:0000256" key="1">
    <source>
        <dbReference type="SAM" id="MobiDB-lite"/>
    </source>
</evidence>